<feature type="domain" description="ABC transmembrane type-1" evidence="8">
    <location>
        <begin position="54"/>
        <end position="234"/>
    </location>
</feature>
<dbReference type="Pfam" id="PF00528">
    <property type="entry name" value="BPD_transp_1"/>
    <property type="match status" value="1"/>
</dbReference>
<reference evidence="9 10" key="1">
    <citation type="submission" date="2013-10" db="EMBL/GenBank/DDBJ databases">
        <title>Salinisphaera halophila YIM 95161 Genome Sequencing.</title>
        <authorList>
            <person name="Lai Q."/>
            <person name="Li C."/>
            <person name="Shao Z."/>
        </authorList>
    </citation>
    <scope>NUCLEOTIDE SEQUENCE [LARGE SCALE GENOMIC DNA]</scope>
    <source>
        <strain evidence="9 10">YIM 95161</strain>
    </source>
</reference>
<keyword evidence="2 7" id="KW-0813">Transport</keyword>
<dbReference type="EMBL" id="AYKF01000091">
    <property type="protein sequence ID" value="ROO27540.1"/>
    <property type="molecule type" value="Genomic_DNA"/>
</dbReference>
<proteinExistence type="inferred from homology"/>
<comment type="caution">
    <text evidence="9">The sequence shown here is derived from an EMBL/GenBank/DDBJ whole genome shotgun (WGS) entry which is preliminary data.</text>
</comment>
<dbReference type="OrthoDB" id="5298727at2"/>
<keyword evidence="3" id="KW-1003">Cell membrane</keyword>
<evidence type="ECO:0000256" key="4">
    <source>
        <dbReference type="ARBA" id="ARBA00022692"/>
    </source>
</evidence>
<dbReference type="PROSITE" id="PS50928">
    <property type="entry name" value="ABC_TM1"/>
    <property type="match status" value="1"/>
</dbReference>
<dbReference type="Proteomes" id="UP000285123">
    <property type="component" value="Unassembled WGS sequence"/>
</dbReference>
<keyword evidence="4 7" id="KW-0812">Transmembrane</keyword>
<dbReference type="GO" id="GO:0005886">
    <property type="term" value="C:plasma membrane"/>
    <property type="evidence" value="ECO:0007669"/>
    <property type="project" value="UniProtKB-SubCell"/>
</dbReference>
<comment type="similarity">
    <text evidence="7">Belongs to the binding-protein-dependent transport system permease family.</text>
</comment>
<dbReference type="InterPro" id="IPR035906">
    <property type="entry name" value="MetI-like_sf"/>
</dbReference>
<evidence type="ECO:0000256" key="3">
    <source>
        <dbReference type="ARBA" id="ARBA00022475"/>
    </source>
</evidence>
<feature type="transmembrane region" description="Helical" evidence="7">
    <location>
        <begin position="58"/>
        <end position="80"/>
    </location>
</feature>
<evidence type="ECO:0000256" key="1">
    <source>
        <dbReference type="ARBA" id="ARBA00004651"/>
    </source>
</evidence>
<gene>
    <name evidence="9" type="ORF">SAHL_11320</name>
</gene>
<evidence type="ECO:0000313" key="10">
    <source>
        <dbReference type="Proteomes" id="UP000285123"/>
    </source>
</evidence>
<sequence>MKWRWLIRTASLAGLVLIWQLVALIAASDLLPTPLAVLASLATHTASGELPFHLSVTLARVAVAFFMAMAIGTAIGIIMGRYKQLDLVFDGALVLGLNIPALVTIILCYLWFGLTDVAAVLAVALNKIPTVVVMVREGARAVDPKLLAVAQAYRLPRLTTLRRVFLPQLYPYLMASARNGLALIWKIVLVVELLGRSNGVGFQLHLYYQFFDITSILAYTLAFAGIVLLVEAFIMRPMDNRLNRWRS</sequence>
<dbReference type="Gene3D" id="1.10.3720.10">
    <property type="entry name" value="MetI-like"/>
    <property type="match status" value="1"/>
</dbReference>
<dbReference type="RefSeq" id="WP_123591517.1">
    <property type="nucleotide sequence ID" value="NZ_AYKF01000091.1"/>
</dbReference>
<accession>A0A423PPM8</accession>
<evidence type="ECO:0000259" key="8">
    <source>
        <dbReference type="PROSITE" id="PS50928"/>
    </source>
</evidence>
<evidence type="ECO:0000256" key="5">
    <source>
        <dbReference type="ARBA" id="ARBA00022989"/>
    </source>
</evidence>
<evidence type="ECO:0000256" key="6">
    <source>
        <dbReference type="ARBA" id="ARBA00023136"/>
    </source>
</evidence>
<dbReference type="SUPFAM" id="SSF161098">
    <property type="entry name" value="MetI-like"/>
    <property type="match status" value="1"/>
</dbReference>
<evidence type="ECO:0000256" key="2">
    <source>
        <dbReference type="ARBA" id="ARBA00022448"/>
    </source>
</evidence>
<comment type="subcellular location">
    <subcellularLocation>
        <location evidence="1 7">Cell membrane</location>
        <topology evidence="1 7">Multi-pass membrane protein</topology>
    </subcellularLocation>
</comment>
<dbReference type="GO" id="GO:0055085">
    <property type="term" value="P:transmembrane transport"/>
    <property type="evidence" value="ECO:0007669"/>
    <property type="project" value="InterPro"/>
</dbReference>
<feature type="transmembrane region" description="Helical" evidence="7">
    <location>
        <begin position="92"/>
        <end position="112"/>
    </location>
</feature>
<evidence type="ECO:0000256" key="7">
    <source>
        <dbReference type="RuleBase" id="RU363032"/>
    </source>
</evidence>
<dbReference type="PANTHER" id="PTHR30151:SF38">
    <property type="entry name" value="ALIPHATIC SULFONATES TRANSPORT PERMEASE PROTEIN SSUC-RELATED"/>
    <property type="match status" value="1"/>
</dbReference>
<organism evidence="9 10">
    <name type="scientific">Salinisphaera orenii YIM 95161</name>
    <dbReference type="NCBI Taxonomy" id="1051139"/>
    <lineage>
        <taxon>Bacteria</taxon>
        <taxon>Pseudomonadati</taxon>
        <taxon>Pseudomonadota</taxon>
        <taxon>Gammaproteobacteria</taxon>
        <taxon>Salinisphaerales</taxon>
        <taxon>Salinisphaeraceae</taxon>
        <taxon>Salinisphaera</taxon>
    </lineage>
</organism>
<keyword evidence="5 7" id="KW-1133">Transmembrane helix</keyword>
<dbReference type="AlphaFoldDB" id="A0A423PPM8"/>
<protein>
    <submittedName>
        <fullName evidence="9">ABC transporter permease</fullName>
    </submittedName>
</protein>
<dbReference type="InterPro" id="IPR000515">
    <property type="entry name" value="MetI-like"/>
</dbReference>
<dbReference type="PANTHER" id="PTHR30151">
    <property type="entry name" value="ALKANE SULFONATE ABC TRANSPORTER-RELATED, MEMBRANE SUBUNIT"/>
    <property type="match status" value="1"/>
</dbReference>
<evidence type="ECO:0000313" key="9">
    <source>
        <dbReference type="EMBL" id="ROO27540.1"/>
    </source>
</evidence>
<keyword evidence="6 7" id="KW-0472">Membrane</keyword>
<feature type="transmembrane region" description="Helical" evidence="7">
    <location>
        <begin position="208"/>
        <end position="234"/>
    </location>
</feature>
<name>A0A423PPM8_9GAMM</name>
<dbReference type="CDD" id="cd06261">
    <property type="entry name" value="TM_PBP2"/>
    <property type="match status" value="1"/>
</dbReference>